<dbReference type="InParanoid" id="A0A2P6NL16"/>
<sequence length="114" mass="13380">MTASLRPFRMKAKKIDEEASIIATKVLDFDSNDTRRYSSLTPITETIIKSPPSKPKVTIPKTLPSFEAFFPKDEREPETRVLMNERYDEPPGEERMPHRRETLDTLYPHMRRTE</sequence>
<evidence type="ECO:0000313" key="2">
    <source>
        <dbReference type="EMBL" id="PRP84661.1"/>
    </source>
</evidence>
<feature type="compositionally biased region" description="Basic and acidic residues" evidence="1">
    <location>
        <begin position="85"/>
        <end position="103"/>
    </location>
</feature>
<gene>
    <name evidence="2" type="ORF">PROFUN_07911</name>
</gene>
<evidence type="ECO:0000256" key="1">
    <source>
        <dbReference type="SAM" id="MobiDB-lite"/>
    </source>
</evidence>
<dbReference type="AlphaFoldDB" id="A0A2P6NL16"/>
<name>A0A2P6NL16_9EUKA</name>
<comment type="caution">
    <text evidence="2">The sequence shown here is derived from an EMBL/GenBank/DDBJ whole genome shotgun (WGS) entry which is preliminary data.</text>
</comment>
<proteinExistence type="predicted"/>
<protein>
    <submittedName>
        <fullName evidence="2">Uncharacterized protein</fullName>
    </submittedName>
</protein>
<reference evidence="2 3" key="1">
    <citation type="journal article" date="2018" name="Genome Biol. Evol.">
        <title>Multiple Roots of Fruiting Body Formation in Amoebozoa.</title>
        <authorList>
            <person name="Hillmann F."/>
            <person name="Forbes G."/>
            <person name="Novohradska S."/>
            <person name="Ferling I."/>
            <person name="Riege K."/>
            <person name="Groth M."/>
            <person name="Westermann M."/>
            <person name="Marz M."/>
            <person name="Spaller T."/>
            <person name="Winckler T."/>
            <person name="Schaap P."/>
            <person name="Glockner G."/>
        </authorList>
    </citation>
    <scope>NUCLEOTIDE SEQUENCE [LARGE SCALE GENOMIC DNA]</scope>
    <source>
        <strain evidence="2 3">Jena</strain>
    </source>
</reference>
<dbReference type="Proteomes" id="UP000241769">
    <property type="component" value="Unassembled WGS sequence"/>
</dbReference>
<feature type="region of interest" description="Disordered" evidence="1">
    <location>
        <begin position="85"/>
        <end position="114"/>
    </location>
</feature>
<evidence type="ECO:0000313" key="3">
    <source>
        <dbReference type="Proteomes" id="UP000241769"/>
    </source>
</evidence>
<dbReference type="EMBL" id="MDYQ01000059">
    <property type="protein sequence ID" value="PRP84661.1"/>
    <property type="molecule type" value="Genomic_DNA"/>
</dbReference>
<keyword evidence="3" id="KW-1185">Reference proteome</keyword>
<organism evidence="2 3">
    <name type="scientific">Planoprotostelium fungivorum</name>
    <dbReference type="NCBI Taxonomy" id="1890364"/>
    <lineage>
        <taxon>Eukaryota</taxon>
        <taxon>Amoebozoa</taxon>
        <taxon>Evosea</taxon>
        <taxon>Variosea</taxon>
        <taxon>Cavosteliida</taxon>
        <taxon>Cavosteliaceae</taxon>
        <taxon>Planoprotostelium</taxon>
    </lineage>
</organism>
<accession>A0A2P6NL16</accession>